<comment type="subcellular location">
    <subcellularLocation>
        <location evidence="1">Golgi apparatus membrane</location>
        <topology evidence="1">Single-pass type II membrane protein</topology>
    </subcellularLocation>
</comment>
<keyword evidence="6" id="KW-1133">Transmembrane helix</keyword>
<keyword evidence="11" id="KW-1185">Reference proteome</keyword>
<gene>
    <name evidence="10" type="ORF">EGW08_016742</name>
</gene>
<dbReference type="Pfam" id="PF06990">
    <property type="entry name" value="Gal-3-0_sulfotr"/>
    <property type="match status" value="1"/>
</dbReference>
<evidence type="ECO:0000256" key="5">
    <source>
        <dbReference type="ARBA" id="ARBA00022968"/>
    </source>
</evidence>
<evidence type="ECO:0000256" key="2">
    <source>
        <dbReference type="ARBA" id="ARBA00008124"/>
    </source>
</evidence>
<keyword evidence="4" id="KW-0812">Transmembrane</keyword>
<evidence type="ECO:0000256" key="6">
    <source>
        <dbReference type="ARBA" id="ARBA00022989"/>
    </source>
</evidence>
<dbReference type="SUPFAM" id="SSF52540">
    <property type="entry name" value="P-loop containing nucleoside triphosphate hydrolases"/>
    <property type="match status" value="1"/>
</dbReference>
<keyword evidence="7" id="KW-0333">Golgi apparatus</keyword>
<keyword evidence="8" id="KW-0472">Membrane</keyword>
<keyword evidence="3" id="KW-0808">Transferase</keyword>
<dbReference type="GO" id="GO:0009247">
    <property type="term" value="P:glycolipid biosynthetic process"/>
    <property type="evidence" value="ECO:0007669"/>
    <property type="project" value="InterPro"/>
</dbReference>
<dbReference type="GO" id="GO:0001733">
    <property type="term" value="F:galactosylceramide sulfotransferase activity"/>
    <property type="evidence" value="ECO:0007669"/>
    <property type="project" value="InterPro"/>
</dbReference>
<dbReference type="Proteomes" id="UP000271974">
    <property type="component" value="Unassembled WGS sequence"/>
</dbReference>
<evidence type="ECO:0000313" key="10">
    <source>
        <dbReference type="EMBL" id="RUS75493.1"/>
    </source>
</evidence>
<reference evidence="10 11" key="1">
    <citation type="submission" date="2019-01" db="EMBL/GenBank/DDBJ databases">
        <title>A draft genome assembly of the solar-powered sea slug Elysia chlorotica.</title>
        <authorList>
            <person name="Cai H."/>
            <person name="Li Q."/>
            <person name="Fang X."/>
            <person name="Li J."/>
            <person name="Curtis N.E."/>
            <person name="Altenburger A."/>
            <person name="Shibata T."/>
            <person name="Feng M."/>
            <person name="Maeda T."/>
            <person name="Schwartz J.A."/>
            <person name="Shigenobu S."/>
            <person name="Lundholm N."/>
            <person name="Nishiyama T."/>
            <person name="Yang H."/>
            <person name="Hasebe M."/>
            <person name="Li S."/>
            <person name="Pierce S.K."/>
            <person name="Wang J."/>
        </authorList>
    </citation>
    <scope>NUCLEOTIDE SEQUENCE [LARGE SCALE GENOMIC DNA]</scope>
    <source>
        <strain evidence="10">EC2010</strain>
        <tissue evidence="10">Whole organism of an adult</tissue>
    </source>
</reference>
<evidence type="ECO:0000256" key="3">
    <source>
        <dbReference type="ARBA" id="ARBA00022679"/>
    </source>
</evidence>
<dbReference type="OrthoDB" id="514299at2759"/>
<dbReference type="EMBL" id="RQTK01000737">
    <property type="protein sequence ID" value="RUS75493.1"/>
    <property type="molecule type" value="Genomic_DNA"/>
</dbReference>
<comment type="caution">
    <text evidence="10">The sequence shown here is derived from an EMBL/GenBank/DDBJ whole genome shotgun (WGS) entry which is preliminary data.</text>
</comment>
<name>A0A3S1B5K4_ELYCH</name>
<evidence type="ECO:0000256" key="8">
    <source>
        <dbReference type="ARBA" id="ARBA00023136"/>
    </source>
</evidence>
<dbReference type="PANTHER" id="PTHR14647">
    <property type="entry name" value="GALACTOSE-3-O-SULFOTRANSFERASE"/>
    <property type="match status" value="1"/>
</dbReference>
<evidence type="ECO:0000256" key="9">
    <source>
        <dbReference type="ARBA" id="ARBA00023180"/>
    </source>
</evidence>
<keyword evidence="5" id="KW-0735">Signal-anchor</keyword>
<dbReference type="AlphaFoldDB" id="A0A3S1B5K4"/>
<sequence length="484" mass="55413">MVKIPRKRKTVCIALGVFLLTLTLLITQSLVREAAPIITANLALPDQDFRLHIDSERSDNAASHPAGEAAAANQLPYIGHVISDDNVTFRAGTCTPVTNVAFVKTHKAGSSTVANILQRFGISHNLTFALPNNKIHTYGYNYISKGGQILTPARIIPLGNGSHHGYNILFNHAIYNRTAFRMIMPEDTHYISILREPFSQFVSAFEYYNAKKSFSYKDKSILKAGNPISSYLKNPFKYEKRLYYFSYVKNKQAEDLGMSWHEYFMPAKLSTYLETLRADFTLVMIMEYFDESLILLKRKLCWDFKDILYIPKNKNENKPQRNFTELDHRRHERLSHLDYKLYGYFLKAFLAELKAQSRDFWEELAHFKEILVEVHSSCQKDTLFYTEESRWHAPFTLDREDCRLMQISELAALDLLLERSGVLDWKSKGRAKDERRVPDAVVGLDGVGLGQAVVQGHNIAKVESGIKIRLDDIGIERGLVDEIA</sequence>
<organism evidence="10 11">
    <name type="scientific">Elysia chlorotica</name>
    <name type="common">Eastern emerald elysia</name>
    <name type="synonym">Sea slug</name>
    <dbReference type="NCBI Taxonomy" id="188477"/>
    <lineage>
        <taxon>Eukaryota</taxon>
        <taxon>Metazoa</taxon>
        <taxon>Spiralia</taxon>
        <taxon>Lophotrochozoa</taxon>
        <taxon>Mollusca</taxon>
        <taxon>Gastropoda</taxon>
        <taxon>Heterobranchia</taxon>
        <taxon>Euthyneura</taxon>
        <taxon>Panpulmonata</taxon>
        <taxon>Sacoglossa</taxon>
        <taxon>Placobranchoidea</taxon>
        <taxon>Plakobranchidae</taxon>
        <taxon>Elysia</taxon>
    </lineage>
</organism>
<protein>
    <submittedName>
        <fullName evidence="10">Uncharacterized protein</fullName>
    </submittedName>
</protein>
<proteinExistence type="inferred from homology"/>
<dbReference type="PANTHER" id="PTHR14647:SF87">
    <property type="entry name" value="PUTATIVE-RELATED"/>
    <property type="match status" value="1"/>
</dbReference>
<keyword evidence="9" id="KW-0325">Glycoprotein</keyword>
<evidence type="ECO:0000256" key="4">
    <source>
        <dbReference type="ARBA" id="ARBA00022692"/>
    </source>
</evidence>
<evidence type="ECO:0000256" key="7">
    <source>
        <dbReference type="ARBA" id="ARBA00023034"/>
    </source>
</evidence>
<dbReference type="InterPro" id="IPR027417">
    <property type="entry name" value="P-loop_NTPase"/>
</dbReference>
<dbReference type="Gene3D" id="3.40.50.300">
    <property type="entry name" value="P-loop containing nucleotide triphosphate hydrolases"/>
    <property type="match status" value="1"/>
</dbReference>
<dbReference type="InterPro" id="IPR009729">
    <property type="entry name" value="Gal-3-0_sulfotransfrase"/>
</dbReference>
<accession>A0A3S1B5K4</accession>
<evidence type="ECO:0000313" key="11">
    <source>
        <dbReference type="Proteomes" id="UP000271974"/>
    </source>
</evidence>
<evidence type="ECO:0000256" key="1">
    <source>
        <dbReference type="ARBA" id="ARBA00004323"/>
    </source>
</evidence>
<dbReference type="GO" id="GO:0000139">
    <property type="term" value="C:Golgi membrane"/>
    <property type="evidence" value="ECO:0007669"/>
    <property type="project" value="UniProtKB-SubCell"/>
</dbReference>
<comment type="similarity">
    <text evidence="2">Belongs to the galactose-3-O-sulfotransferase family.</text>
</comment>